<proteinExistence type="predicted"/>
<comment type="caution">
    <text evidence="1">The sequence shown here is derived from an EMBL/GenBank/DDBJ whole genome shotgun (WGS) entry which is preliminary data.</text>
</comment>
<accession>A0ABQ9VC57</accession>
<sequence length="181" mass="19892">MSVCVAQVTGWFTERQGQQGWVPVLGVLNEGKTEIIPTEASSPFSFHPGRLCPKELEWSLQPPPVRDADFTGTAAARTLVPNCLRLQLDQGFNCGNGLVRKSRSSTTCSFKAKADSENQWAFQELVLELSFGMKNAPQLEAAAVTSIWSYLHPIGSYPARPFLSPSPLCSLNFALFLLLLF</sequence>
<protein>
    <submittedName>
        <fullName evidence="1">Uncharacterized protein</fullName>
    </submittedName>
</protein>
<name>A0ABQ9VC57_SAGOE</name>
<organism evidence="1 2">
    <name type="scientific">Saguinus oedipus</name>
    <name type="common">Cotton-top tamarin</name>
    <name type="synonym">Oedipomidas oedipus</name>
    <dbReference type="NCBI Taxonomy" id="9490"/>
    <lineage>
        <taxon>Eukaryota</taxon>
        <taxon>Metazoa</taxon>
        <taxon>Chordata</taxon>
        <taxon>Craniata</taxon>
        <taxon>Vertebrata</taxon>
        <taxon>Euteleostomi</taxon>
        <taxon>Mammalia</taxon>
        <taxon>Eutheria</taxon>
        <taxon>Euarchontoglires</taxon>
        <taxon>Primates</taxon>
        <taxon>Haplorrhini</taxon>
        <taxon>Platyrrhini</taxon>
        <taxon>Cebidae</taxon>
        <taxon>Callitrichinae</taxon>
        <taxon>Saguinus</taxon>
    </lineage>
</organism>
<evidence type="ECO:0000313" key="2">
    <source>
        <dbReference type="Proteomes" id="UP001266305"/>
    </source>
</evidence>
<dbReference type="EMBL" id="JASSZA010000007">
    <property type="protein sequence ID" value="KAK2106953.1"/>
    <property type="molecule type" value="Genomic_DNA"/>
</dbReference>
<keyword evidence="2" id="KW-1185">Reference proteome</keyword>
<dbReference type="Proteomes" id="UP001266305">
    <property type="component" value="Unassembled WGS sequence"/>
</dbReference>
<evidence type="ECO:0000313" key="1">
    <source>
        <dbReference type="EMBL" id="KAK2106953.1"/>
    </source>
</evidence>
<gene>
    <name evidence="1" type="ORF">P7K49_016467</name>
</gene>
<reference evidence="1 2" key="1">
    <citation type="submission" date="2023-05" db="EMBL/GenBank/DDBJ databases">
        <title>B98-5 Cell Line De Novo Hybrid Assembly: An Optical Mapping Approach.</title>
        <authorList>
            <person name="Kananen K."/>
            <person name="Auerbach J.A."/>
            <person name="Kautto E."/>
            <person name="Blachly J.S."/>
        </authorList>
    </citation>
    <scope>NUCLEOTIDE SEQUENCE [LARGE SCALE GENOMIC DNA]</scope>
    <source>
        <strain evidence="1">B95-8</strain>
        <tissue evidence="1">Cell line</tissue>
    </source>
</reference>